<dbReference type="Pfam" id="PF03476">
    <property type="entry name" value="MOSC_N"/>
    <property type="match status" value="1"/>
</dbReference>
<dbReference type="AlphaFoldDB" id="A0A834XL94"/>
<feature type="domain" description="MOSC" evidence="2">
    <location>
        <begin position="174"/>
        <end position="328"/>
    </location>
</feature>
<evidence type="ECO:0000259" key="2">
    <source>
        <dbReference type="PROSITE" id="PS51340"/>
    </source>
</evidence>
<dbReference type="SUPFAM" id="SSF141673">
    <property type="entry name" value="MOSC N-terminal domain-like"/>
    <property type="match status" value="1"/>
</dbReference>
<dbReference type="InterPro" id="IPR011037">
    <property type="entry name" value="Pyrv_Knase-like_insert_dom_sf"/>
</dbReference>
<dbReference type="InterPro" id="IPR005302">
    <property type="entry name" value="MoCF_Sase_C"/>
</dbReference>
<dbReference type="PANTHER" id="PTHR14237:SF19">
    <property type="entry name" value="MITOCHONDRIAL AMIDOXIME REDUCING COMPONENT 1"/>
    <property type="match status" value="1"/>
</dbReference>
<dbReference type="Pfam" id="PF03473">
    <property type="entry name" value="MOSC"/>
    <property type="match status" value="1"/>
</dbReference>
<reference evidence="3 4" key="1">
    <citation type="submission" date="2020-08" db="EMBL/GenBank/DDBJ databases">
        <title>Aphidius gifuensis genome sequencing and assembly.</title>
        <authorList>
            <person name="Du Z."/>
        </authorList>
    </citation>
    <scope>NUCLEOTIDE SEQUENCE [LARGE SCALE GENOMIC DNA]</scope>
    <source>
        <strain evidence="3">YNYX2018</strain>
        <tissue evidence="3">Adults</tissue>
    </source>
</reference>
<accession>A0A834XL94</accession>
<dbReference type="GO" id="GO:0003824">
    <property type="term" value="F:catalytic activity"/>
    <property type="evidence" value="ECO:0007669"/>
    <property type="project" value="InterPro"/>
</dbReference>
<keyword evidence="1" id="KW-1133">Transmembrane helix</keyword>
<name>A0A834XL94_APHGI</name>
<keyword evidence="1" id="KW-0812">Transmembrane</keyword>
<dbReference type="Proteomes" id="UP000639338">
    <property type="component" value="Unassembled WGS sequence"/>
</dbReference>
<sequence>MDRIRLGYVSALAIGAGTAAFFAWWWLSKNKKPKLPKTWRKVGELSDIFVFPVKSLGCVKENAIECTKLGLKLGWLRDRTLMVIDLDGNFVTGRQKPRMVQITPSIAGSVLTLAAPGMMTVSVDLSNIGKTFRAAVWGQPVPAADCGEEIARWLSRFLLQEDTGLRLVYYPLDQPSRDVRTVNLGFPLMENVDSGAYPDATAYTLMNEASIAELNTRIEDSVTPLQFRPNFVVKGAEPLEEDTWDWIKIGSVVFRNVKPCTRCIFTTISPETGTKHPKTEPLKTLRNYRLVDDPVYRKFTKDSPVMGVHLGLKGPNGIVRLGDPVYIGLDDNHDNKKLISPP</sequence>
<feature type="transmembrane region" description="Helical" evidence="1">
    <location>
        <begin position="6"/>
        <end position="27"/>
    </location>
</feature>
<dbReference type="SUPFAM" id="SSF50800">
    <property type="entry name" value="PK beta-barrel domain-like"/>
    <property type="match status" value="1"/>
</dbReference>
<dbReference type="PANTHER" id="PTHR14237">
    <property type="entry name" value="MOLYBDOPTERIN COFACTOR SULFURASE MOSC"/>
    <property type="match status" value="1"/>
</dbReference>
<protein>
    <recommendedName>
        <fullName evidence="2">MOSC domain-containing protein</fullName>
    </recommendedName>
</protein>
<organism evidence="3 4">
    <name type="scientific">Aphidius gifuensis</name>
    <name type="common">Parasitoid wasp</name>
    <dbReference type="NCBI Taxonomy" id="684658"/>
    <lineage>
        <taxon>Eukaryota</taxon>
        <taxon>Metazoa</taxon>
        <taxon>Ecdysozoa</taxon>
        <taxon>Arthropoda</taxon>
        <taxon>Hexapoda</taxon>
        <taxon>Insecta</taxon>
        <taxon>Pterygota</taxon>
        <taxon>Neoptera</taxon>
        <taxon>Endopterygota</taxon>
        <taxon>Hymenoptera</taxon>
        <taxon>Apocrita</taxon>
        <taxon>Ichneumonoidea</taxon>
        <taxon>Braconidae</taxon>
        <taxon>Aphidiinae</taxon>
        <taxon>Aphidius</taxon>
    </lineage>
</organism>
<evidence type="ECO:0000256" key="1">
    <source>
        <dbReference type="SAM" id="Phobius"/>
    </source>
</evidence>
<evidence type="ECO:0000313" key="4">
    <source>
        <dbReference type="Proteomes" id="UP000639338"/>
    </source>
</evidence>
<dbReference type="GO" id="GO:0030170">
    <property type="term" value="F:pyridoxal phosphate binding"/>
    <property type="evidence" value="ECO:0007669"/>
    <property type="project" value="InterPro"/>
</dbReference>
<dbReference type="OrthoDB" id="17255at2759"/>
<dbReference type="InterPro" id="IPR005303">
    <property type="entry name" value="MOCOS_middle"/>
</dbReference>
<gene>
    <name evidence="3" type="ORF">HCN44_000916</name>
</gene>
<comment type="caution">
    <text evidence="3">The sequence shown here is derived from an EMBL/GenBank/DDBJ whole genome shotgun (WGS) entry which is preliminary data.</text>
</comment>
<dbReference type="EMBL" id="JACMRX010000005">
    <property type="protein sequence ID" value="KAF7988343.1"/>
    <property type="molecule type" value="Genomic_DNA"/>
</dbReference>
<keyword evidence="1" id="KW-0472">Membrane</keyword>
<dbReference type="GO" id="GO:0030151">
    <property type="term" value="F:molybdenum ion binding"/>
    <property type="evidence" value="ECO:0007669"/>
    <property type="project" value="InterPro"/>
</dbReference>
<evidence type="ECO:0000313" key="3">
    <source>
        <dbReference type="EMBL" id="KAF7988343.1"/>
    </source>
</evidence>
<keyword evidence="4" id="KW-1185">Reference proteome</keyword>
<dbReference type="PROSITE" id="PS51340">
    <property type="entry name" value="MOSC"/>
    <property type="match status" value="1"/>
</dbReference>
<proteinExistence type="predicted"/>